<proteinExistence type="predicted"/>
<organism evidence="1">
    <name type="scientific">Pseudomonas syringae</name>
    <dbReference type="NCBI Taxonomy" id="317"/>
    <lineage>
        <taxon>Bacteria</taxon>
        <taxon>Pseudomonadati</taxon>
        <taxon>Pseudomonadota</taxon>
        <taxon>Gammaproteobacteria</taxon>
        <taxon>Pseudomonadales</taxon>
        <taxon>Pseudomonadaceae</taxon>
        <taxon>Pseudomonas</taxon>
    </lineage>
</organism>
<dbReference type="AlphaFoldDB" id="A0A6B2B086"/>
<dbReference type="EMBL" id="VLIF01000016">
    <property type="protein sequence ID" value="NAO78138.1"/>
    <property type="molecule type" value="Genomic_DNA"/>
</dbReference>
<comment type="caution">
    <text evidence="1">The sequence shown here is derived from an EMBL/GenBank/DDBJ whole genome shotgun (WGS) entry which is preliminary data.</text>
</comment>
<accession>A0A6B2B086</accession>
<reference evidence="1" key="1">
    <citation type="journal article" date="2020" name="Phytopathology">
        <title>Zucchini vein clearing disease is caused by several lineages within Pseudomonas syringae species complex.</title>
        <authorList>
            <person name="Lacault C."/>
            <person name="Briand M."/>
            <person name="Jacques M.A."/>
            <person name="Darrasse A."/>
        </authorList>
    </citation>
    <scope>NUCLEOTIDE SEQUENCE</scope>
    <source>
        <strain evidence="1">P123</strain>
    </source>
</reference>
<protein>
    <submittedName>
        <fullName evidence="1">Uncharacterized protein</fullName>
    </submittedName>
</protein>
<evidence type="ECO:0000313" key="1">
    <source>
        <dbReference type="EMBL" id="NAO78138.1"/>
    </source>
</evidence>
<name>A0A6B2B086_PSESX</name>
<gene>
    <name evidence="1" type="ORF">PspP123CL_19740</name>
</gene>
<sequence length="72" mass="7933">MQTVKGLCVKSAKFIPVTLVAQCDRPQAKSKVCVRESKAPSRRCTKIRRAKVRQGKNRRGTAGVALDSKCCK</sequence>